<dbReference type="RefSeq" id="WP_344592215.1">
    <property type="nucleotide sequence ID" value="NZ_BAAARW010000020.1"/>
</dbReference>
<accession>A0ABP5WQU3</accession>
<dbReference type="EMBL" id="BAAARW010000020">
    <property type="protein sequence ID" value="GAA2431276.1"/>
    <property type="molecule type" value="Genomic_DNA"/>
</dbReference>
<comment type="caution">
    <text evidence="1">The sequence shown here is derived from an EMBL/GenBank/DDBJ whole genome shotgun (WGS) entry which is preliminary data.</text>
</comment>
<sequence length="102" mass="11429">MTREPEQTRPSVPLRWPTFLRLDRPELDGTEMVIPARPTESRARTRTSGSAPLAYLYELDNEFEPETVVRLPAGHYDADELVWSFSGDVPGIIGITEPTTAS</sequence>
<evidence type="ECO:0000313" key="2">
    <source>
        <dbReference type="Proteomes" id="UP001501231"/>
    </source>
</evidence>
<dbReference type="Proteomes" id="UP001501231">
    <property type="component" value="Unassembled WGS sequence"/>
</dbReference>
<reference evidence="2" key="1">
    <citation type="journal article" date="2019" name="Int. J. Syst. Evol. Microbiol.">
        <title>The Global Catalogue of Microorganisms (GCM) 10K type strain sequencing project: providing services to taxonomists for standard genome sequencing and annotation.</title>
        <authorList>
            <consortium name="The Broad Institute Genomics Platform"/>
            <consortium name="The Broad Institute Genome Sequencing Center for Infectious Disease"/>
            <person name="Wu L."/>
            <person name="Ma J."/>
        </authorList>
    </citation>
    <scope>NUCLEOTIDE SEQUENCE [LARGE SCALE GENOMIC DNA]</scope>
    <source>
        <strain evidence="2">JCM 3325</strain>
    </source>
</reference>
<name>A0ABP5WQU3_9ACTN</name>
<organism evidence="1 2">
    <name type="scientific">Actinomadura vinacea</name>
    <dbReference type="NCBI Taxonomy" id="115336"/>
    <lineage>
        <taxon>Bacteria</taxon>
        <taxon>Bacillati</taxon>
        <taxon>Actinomycetota</taxon>
        <taxon>Actinomycetes</taxon>
        <taxon>Streptosporangiales</taxon>
        <taxon>Thermomonosporaceae</taxon>
        <taxon>Actinomadura</taxon>
    </lineage>
</organism>
<evidence type="ECO:0000313" key="1">
    <source>
        <dbReference type="EMBL" id="GAA2431276.1"/>
    </source>
</evidence>
<gene>
    <name evidence="1" type="ORF">GCM10010191_51280</name>
</gene>
<keyword evidence="2" id="KW-1185">Reference proteome</keyword>
<protein>
    <submittedName>
        <fullName evidence="1">Uncharacterized protein</fullName>
    </submittedName>
</protein>
<proteinExistence type="predicted"/>